<dbReference type="AlphaFoldDB" id="A0A8K0JDF3"/>
<protein>
    <submittedName>
        <fullName evidence="1">Uncharacterized protein</fullName>
    </submittedName>
</protein>
<evidence type="ECO:0000313" key="2">
    <source>
        <dbReference type="Proteomes" id="UP000812966"/>
    </source>
</evidence>
<dbReference type="EMBL" id="JABELV010000430">
    <property type="protein sequence ID" value="KAG7527201.1"/>
    <property type="molecule type" value="Genomic_DNA"/>
</dbReference>
<gene>
    <name evidence="1" type="ORF">FFLO_07172</name>
</gene>
<sequence>MSVPAGSNDIVPPRYSPGRPPPYVRVYFPECPKLWQNRVDNRPCLLWEPTGSAQSRLIWNEDLPTLQFPPGYHVHNLPLPVFMSAAERPFSYPLVEYCDEPYTQWLCHEIILMAMEDAREYIATAPSHEVLRWEDMREVFAFGQGLWHQMQKSRFCKEHTPISWGPVAAALYNIHILRPRLRRIGYSVQETDARVPVVRDMSVWTVYMHEVEVARTRCTCLHNGRMGHIS</sequence>
<reference evidence="1" key="1">
    <citation type="submission" date="2020-04" db="EMBL/GenBank/DDBJ databases">
        <title>Analysis of mating type loci in Filobasidium floriforme.</title>
        <authorList>
            <person name="Nowrousian M."/>
        </authorList>
    </citation>
    <scope>NUCLEOTIDE SEQUENCE</scope>
    <source>
        <strain evidence="1">CBS 6242</strain>
    </source>
</reference>
<keyword evidence="2" id="KW-1185">Reference proteome</keyword>
<name>A0A8K0JDF3_9TREE</name>
<accession>A0A8K0JDF3</accession>
<dbReference type="Proteomes" id="UP000812966">
    <property type="component" value="Unassembled WGS sequence"/>
</dbReference>
<proteinExistence type="predicted"/>
<organism evidence="1 2">
    <name type="scientific">Filobasidium floriforme</name>
    <dbReference type="NCBI Taxonomy" id="5210"/>
    <lineage>
        <taxon>Eukaryota</taxon>
        <taxon>Fungi</taxon>
        <taxon>Dikarya</taxon>
        <taxon>Basidiomycota</taxon>
        <taxon>Agaricomycotina</taxon>
        <taxon>Tremellomycetes</taxon>
        <taxon>Filobasidiales</taxon>
        <taxon>Filobasidiaceae</taxon>
        <taxon>Filobasidium</taxon>
    </lineage>
</organism>
<evidence type="ECO:0000313" key="1">
    <source>
        <dbReference type="EMBL" id="KAG7527201.1"/>
    </source>
</evidence>
<comment type="caution">
    <text evidence="1">The sequence shown here is derived from an EMBL/GenBank/DDBJ whole genome shotgun (WGS) entry which is preliminary data.</text>
</comment>